<dbReference type="Gene3D" id="3.30.930.30">
    <property type="match status" value="1"/>
</dbReference>
<evidence type="ECO:0000256" key="2">
    <source>
        <dbReference type="ARBA" id="ARBA00022971"/>
    </source>
</evidence>
<feature type="coiled-coil region" evidence="3">
    <location>
        <begin position="346"/>
        <end position="373"/>
    </location>
</feature>
<keyword evidence="3" id="KW-0175">Coiled coil</keyword>
<protein>
    <recommendedName>
        <fullName evidence="5">MobA/MobL protein domain-containing protein</fullName>
    </recommendedName>
</protein>
<evidence type="ECO:0000313" key="7">
    <source>
        <dbReference type="Proteomes" id="UP000560000"/>
    </source>
</evidence>
<dbReference type="EMBL" id="JACHET010000001">
    <property type="protein sequence ID" value="MBB6185250.1"/>
    <property type="molecule type" value="Genomic_DNA"/>
</dbReference>
<dbReference type="OrthoDB" id="1826980at2"/>
<evidence type="ECO:0000259" key="5">
    <source>
        <dbReference type="Pfam" id="PF03389"/>
    </source>
</evidence>
<dbReference type="RefSeq" id="WP_081945223.1">
    <property type="nucleotide sequence ID" value="NZ_JACHET010000001.1"/>
</dbReference>
<sequence>MHAHARPHLETHNRAKGHSSVAGAAYRLGLKLFDERTGKWHDFRRRKLGEEIVRALTVAPKDAPAWATDPGQLWNRVEAMENRKDAQVARDYRIPIPFGLSDQQAGDLAEEMARYIAANLNVPVSMGLHRDADTDVLGVVKPNDKQGFHAHLYFPTRRLAKEDGSEGESGKGFGAKLTLLSNKRTSAAFVDTLNQKWAELANKYRAGQGLSTDYDHRSYKRMGVFKEAEPTVGQAATAMQRKGMDTRKGAQLQQARKLARVFEHVHAEALKHQHVQAKADVVRETKAKLPALSGVGIAGRLKARRVGKGYLRLGPMASRLRSTLPPPKSKADQEALARSLILTDLIEQILRSMRDAQSQVRTLQTTISEATTRRLDAEFERDEGRRARSRAVKRLRVWEQEHPWRRRAAKLVGSKAAQERATLRSDIDSQNQWVQVMKTVVAREAAAAEKAKGGQAELEKVLRANQTDLQQALAELEALDLSANGLMTVAPEELRGVLEGAVERGQRDEGGVPVAEPEQVGRLKESLKSGLAVR</sequence>
<proteinExistence type="inferred from homology"/>
<keyword evidence="2" id="KW-0184">Conjugation</keyword>
<dbReference type="InterPro" id="IPR005053">
    <property type="entry name" value="MobA_MobL"/>
</dbReference>
<accession>A0A841KJW2</accession>
<evidence type="ECO:0000256" key="4">
    <source>
        <dbReference type="SAM" id="MobiDB-lite"/>
    </source>
</evidence>
<comment type="caution">
    <text evidence="6">The sequence shown here is derived from an EMBL/GenBank/DDBJ whole genome shotgun (WGS) entry which is preliminary data.</text>
</comment>
<evidence type="ECO:0000256" key="1">
    <source>
        <dbReference type="ARBA" id="ARBA00010873"/>
    </source>
</evidence>
<feature type="region of interest" description="Disordered" evidence="4">
    <location>
        <begin position="503"/>
        <end position="534"/>
    </location>
</feature>
<organism evidence="6 7">
    <name type="scientific">Oleiagrimonas soli</name>
    <dbReference type="NCBI Taxonomy" id="1543381"/>
    <lineage>
        <taxon>Bacteria</taxon>
        <taxon>Pseudomonadati</taxon>
        <taxon>Pseudomonadota</taxon>
        <taxon>Gammaproteobacteria</taxon>
        <taxon>Lysobacterales</taxon>
        <taxon>Rhodanobacteraceae</taxon>
        <taxon>Oleiagrimonas</taxon>
    </lineage>
</organism>
<dbReference type="AlphaFoldDB" id="A0A841KJW2"/>
<feature type="domain" description="MobA/MobL protein" evidence="5">
    <location>
        <begin position="19"/>
        <end position="242"/>
    </location>
</feature>
<comment type="similarity">
    <text evidence="1">Belongs to the MobA/MobL family.</text>
</comment>
<evidence type="ECO:0000313" key="6">
    <source>
        <dbReference type="EMBL" id="MBB6185250.1"/>
    </source>
</evidence>
<gene>
    <name evidence="6" type="ORF">HNQ86_002595</name>
</gene>
<dbReference type="Proteomes" id="UP000560000">
    <property type="component" value="Unassembled WGS sequence"/>
</dbReference>
<dbReference type="Pfam" id="PF03389">
    <property type="entry name" value="MobA_MobL"/>
    <property type="match status" value="1"/>
</dbReference>
<reference evidence="6 7" key="1">
    <citation type="submission" date="2020-08" db="EMBL/GenBank/DDBJ databases">
        <title>Genomic Encyclopedia of Type Strains, Phase IV (KMG-IV): sequencing the most valuable type-strain genomes for metagenomic binning, comparative biology and taxonomic classification.</title>
        <authorList>
            <person name="Goeker M."/>
        </authorList>
    </citation>
    <scope>NUCLEOTIDE SEQUENCE [LARGE SCALE GENOMIC DNA]</scope>
    <source>
        <strain evidence="6 7">DSM 107085</strain>
    </source>
</reference>
<name>A0A841KJW2_9GAMM</name>
<evidence type="ECO:0000256" key="3">
    <source>
        <dbReference type="SAM" id="Coils"/>
    </source>
</evidence>